<evidence type="ECO:0000256" key="4">
    <source>
        <dbReference type="ARBA" id="ARBA00022553"/>
    </source>
</evidence>
<dbReference type="PROSITE" id="PS50110">
    <property type="entry name" value="RESPONSE_REGULATORY"/>
    <property type="match status" value="1"/>
</dbReference>
<keyword evidence="4 7" id="KW-0597">Phosphoprotein</keyword>
<dbReference type="PROSITE" id="PS50109">
    <property type="entry name" value="HIS_KIN"/>
    <property type="match status" value="1"/>
</dbReference>
<feature type="domain" description="Histidine kinase" evidence="9">
    <location>
        <begin position="73"/>
        <end position="291"/>
    </location>
</feature>
<dbReference type="EMBL" id="SPVF01000222">
    <property type="protein sequence ID" value="TFW15885.1"/>
    <property type="molecule type" value="Genomic_DNA"/>
</dbReference>
<dbReference type="PRINTS" id="PR00344">
    <property type="entry name" value="BCTRLSENSOR"/>
</dbReference>
<dbReference type="InterPro" id="IPR036097">
    <property type="entry name" value="HisK_dim/P_sf"/>
</dbReference>
<evidence type="ECO:0000313" key="12">
    <source>
        <dbReference type="Proteomes" id="UP000298438"/>
    </source>
</evidence>
<dbReference type="SUPFAM" id="SSF47384">
    <property type="entry name" value="Homodimeric domain of signal transducing histidine kinase"/>
    <property type="match status" value="1"/>
</dbReference>
<comment type="catalytic activity">
    <reaction evidence="1">
        <text>ATP + protein L-histidine = ADP + protein N-phospho-L-histidine.</text>
        <dbReference type="EC" id="2.7.13.3"/>
    </reaction>
</comment>
<dbReference type="EC" id="2.7.13.3" evidence="3"/>
<evidence type="ECO:0000256" key="7">
    <source>
        <dbReference type="PROSITE-ProRule" id="PRU00169"/>
    </source>
</evidence>
<evidence type="ECO:0000259" key="10">
    <source>
        <dbReference type="PROSITE" id="PS50110"/>
    </source>
</evidence>
<dbReference type="PANTHER" id="PTHR43547">
    <property type="entry name" value="TWO-COMPONENT HISTIDINE KINASE"/>
    <property type="match status" value="1"/>
</dbReference>
<dbReference type="CDD" id="cd00082">
    <property type="entry name" value="HisKA"/>
    <property type="match status" value="1"/>
</dbReference>
<comment type="caution">
    <text evidence="11">The sequence shown here is derived from an EMBL/GenBank/DDBJ whole genome shotgun (WGS) entry which is preliminary data.</text>
</comment>
<dbReference type="SMART" id="SM00448">
    <property type="entry name" value="REC"/>
    <property type="match status" value="1"/>
</dbReference>
<dbReference type="InterPro" id="IPR036890">
    <property type="entry name" value="HATPase_C_sf"/>
</dbReference>
<evidence type="ECO:0000256" key="3">
    <source>
        <dbReference type="ARBA" id="ARBA00012438"/>
    </source>
</evidence>
<dbReference type="InterPro" id="IPR011006">
    <property type="entry name" value="CheY-like_superfamily"/>
</dbReference>
<evidence type="ECO:0000256" key="6">
    <source>
        <dbReference type="ARBA" id="ARBA00022777"/>
    </source>
</evidence>
<dbReference type="Pfam" id="PF00512">
    <property type="entry name" value="HisKA"/>
    <property type="match status" value="1"/>
</dbReference>
<dbReference type="Pfam" id="PF00072">
    <property type="entry name" value="Response_reg"/>
    <property type="match status" value="1"/>
</dbReference>
<evidence type="ECO:0000259" key="9">
    <source>
        <dbReference type="PROSITE" id="PS50109"/>
    </source>
</evidence>
<evidence type="ECO:0000313" key="11">
    <source>
        <dbReference type="EMBL" id="TFW15885.1"/>
    </source>
</evidence>
<dbReference type="SUPFAM" id="SSF52172">
    <property type="entry name" value="CheY-like"/>
    <property type="match status" value="1"/>
</dbReference>
<dbReference type="InterPro" id="IPR001789">
    <property type="entry name" value="Sig_transdc_resp-reg_receiver"/>
</dbReference>
<dbReference type="SMART" id="SM00388">
    <property type="entry name" value="HisKA"/>
    <property type="match status" value="1"/>
</dbReference>
<organism evidence="11 12">
    <name type="scientific">Zemynaea arenosa</name>
    <dbReference type="NCBI Taxonomy" id="2561931"/>
    <lineage>
        <taxon>Bacteria</taxon>
        <taxon>Pseudomonadati</taxon>
        <taxon>Pseudomonadota</taxon>
        <taxon>Betaproteobacteria</taxon>
        <taxon>Burkholderiales</taxon>
        <taxon>Oxalobacteraceae</taxon>
        <taxon>Telluria group</taxon>
        <taxon>Zemynaea</taxon>
    </lineage>
</organism>
<dbReference type="Gene3D" id="1.10.287.130">
    <property type="match status" value="1"/>
</dbReference>
<dbReference type="GO" id="GO:0005886">
    <property type="term" value="C:plasma membrane"/>
    <property type="evidence" value="ECO:0007669"/>
    <property type="project" value="UniProtKB-SubCell"/>
</dbReference>
<keyword evidence="5" id="KW-0808">Transferase</keyword>
<dbReference type="Pfam" id="PF02518">
    <property type="entry name" value="HATPase_c"/>
    <property type="match status" value="1"/>
</dbReference>
<dbReference type="FunFam" id="3.30.565.10:FF:000006">
    <property type="entry name" value="Sensor histidine kinase WalK"/>
    <property type="match status" value="1"/>
</dbReference>
<dbReference type="InterPro" id="IPR003661">
    <property type="entry name" value="HisK_dim/P_dom"/>
</dbReference>
<evidence type="ECO:0000256" key="1">
    <source>
        <dbReference type="ARBA" id="ARBA00000085"/>
    </source>
</evidence>
<dbReference type="Gene3D" id="3.30.565.10">
    <property type="entry name" value="Histidine kinase-like ATPase, C-terminal domain"/>
    <property type="match status" value="1"/>
</dbReference>
<protein>
    <recommendedName>
        <fullName evidence="3">histidine kinase</fullName>
        <ecNumber evidence="3">2.7.13.3</ecNumber>
    </recommendedName>
</protein>
<gene>
    <name evidence="11" type="ORF">E4L96_17405</name>
</gene>
<accession>A0A4Y9S774</accession>
<dbReference type="OrthoDB" id="9768069at2"/>
<feature type="modified residue" description="4-aspartylphosphate" evidence="7">
    <location>
        <position position="360"/>
    </location>
</feature>
<keyword evidence="12" id="KW-1185">Reference proteome</keyword>
<reference evidence="11 12" key="1">
    <citation type="submission" date="2019-03" db="EMBL/GenBank/DDBJ databases">
        <title>Draft Genome Sequence of Massilia arenosa sp. nov., a Novel Massilia Species Isolated from a Sandy-loam Maize Soil.</title>
        <authorList>
            <person name="Raths R."/>
            <person name="Peta V."/>
            <person name="Bucking H."/>
        </authorList>
    </citation>
    <scope>NUCLEOTIDE SEQUENCE [LARGE SCALE GENOMIC DNA]</scope>
    <source>
        <strain evidence="11 12">MC02</strain>
    </source>
</reference>
<keyword evidence="6" id="KW-0418">Kinase</keyword>
<comment type="subcellular location">
    <subcellularLocation>
        <location evidence="2">Cell inner membrane</location>
        <topology evidence="2">Multi-pass membrane protein</topology>
    </subcellularLocation>
</comment>
<evidence type="ECO:0000256" key="8">
    <source>
        <dbReference type="SAM" id="Coils"/>
    </source>
</evidence>
<sequence>MNDASAPQDAGVADLAREVEDLRAQLQTCHEQLRRMDELREANEHLVLATMTAQDLREEAEATNRRQNEFLAMLAHELRNPLAPISMATALMEQMPGATPQLRHLQAVIGRQVDQMARLLDDLLDAARISSGKINLSIEPLLLADVVESAVEIVQPRIDERSQQLEVRIPEAPLLFDGDPVRLAQVFSNLIGNASKYSHDGAHIVIAAQAEDERLVVTVEDDGSGIAPEVIGHIFDLFTQGPRSLARSEGGLGVGLNVVRNLVQMHGGTVDAASAGPGQGSRFTVELPIRRNAKPVGPQHDPTGASGGRHRVLLVEDNLDACATLRDLLGFQGHQVSTAHDGVAGLAQALASMPDVIVCDIGLPGMDGYALMRELRSTLGARAPLGVALSGYGQPEDRARAMAAGFDHFFVKPVPPGTLMALLSSYRRGDPGAP</sequence>
<name>A0A4Y9S774_9BURK</name>
<keyword evidence="8" id="KW-0175">Coiled coil</keyword>
<evidence type="ECO:0000256" key="2">
    <source>
        <dbReference type="ARBA" id="ARBA00004429"/>
    </source>
</evidence>
<feature type="coiled-coil region" evidence="8">
    <location>
        <begin position="12"/>
        <end position="59"/>
    </location>
</feature>
<dbReference type="RefSeq" id="WP_135208482.1">
    <property type="nucleotide sequence ID" value="NZ_SPVF01000222.1"/>
</dbReference>
<dbReference type="InterPro" id="IPR003594">
    <property type="entry name" value="HATPase_dom"/>
</dbReference>
<dbReference type="SMART" id="SM00387">
    <property type="entry name" value="HATPase_c"/>
    <property type="match status" value="1"/>
</dbReference>
<dbReference type="CDD" id="cd00075">
    <property type="entry name" value="HATPase"/>
    <property type="match status" value="1"/>
</dbReference>
<dbReference type="InterPro" id="IPR004358">
    <property type="entry name" value="Sig_transdc_His_kin-like_C"/>
</dbReference>
<dbReference type="InterPro" id="IPR005467">
    <property type="entry name" value="His_kinase_dom"/>
</dbReference>
<dbReference type="SUPFAM" id="SSF55874">
    <property type="entry name" value="ATPase domain of HSP90 chaperone/DNA topoisomerase II/histidine kinase"/>
    <property type="match status" value="1"/>
</dbReference>
<dbReference type="Proteomes" id="UP000298438">
    <property type="component" value="Unassembled WGS sequence"/>
</dbReference>
<proteinExistence type="predicted"/>
<evidence type="ECO:0000256" key="5">
    <source>
        <dbReference type="ARBA" id="ARBA00022679"/>
    </source>
</evidence>
<dbReference type="AlphaFoldDB" id="A0A4Y9S774"/>
<dbReference type="CDD" id="cd17580">
    <property type="entry name" value="REC_2_DhkD-like"/>
    <property type="match status" value="1"/>
</dbReference>
<dbReference type="Gene3D" id="3.40.50.2300">
    <property type="match status" value="1"/>
</dbReference>
<dbReference type="GO" id="GO:0000155">
    <property type="term" value="F:phosphorelay sensor kinase activity"/>
    <property type="evidence" value="ECO:0007669"/>
    <property type="project" value="InterPro"/>
</dbReference>
<dbReference type="PANTHER" id="PTHR43547:SF2">
    <property type="entry name" value="HYBRID SIGNAL TRANSDUCTION HISTIDINE KINASE C"/>
    <property type="match status" value="1"/>
</dbReference>
<feature type="domain" description="Response regulatory" evidence="10">
    <location>
        <begin position="311"/>
        <end position="427"/>
    </location>
</feature>